<dbReference type="eggNOG" id="ENOG50348XC">
    <property type="taxonomic scope" value="Bacteria"/>
</dbReference>
<gene>
    <name evidence="2" type="ordered locus">HCH_04337</name>
</gene>
<name>Q2SE81_HAHCH</name>
<protein>
    <recommendedName>
        <fullName evidence="1">Putative adhesin Stv domain-containing protein</fullName>
    </recommendedName>
</protein>
<evidence type="ECO:0000313" key="2">
    <source>
        <dbReference type="EMBL" id="ABC31043.1"/>
    </source>
</evidence>
<dbReference type="Pfam" id="PF21527">
    <property type="entry name" value="Stv"/>
    <property type="match status" value="1"/>
</dbReference>
<sequence length="214" mass="23942">MAKKIPLGDKLYLFTDATGIIAENLLITSHGGYISRPEFGKQTGWARNIPGLGGWIGVPEWTQLYFYGPHTQALLDPGLGSVISGKTKFLQRLTPNTKVRNYSLSKYQGDETGETYHSISRDIDSNRTFITLRQDALNSGDARMMAEAQRLCPNPFPKFDVLTVRNRKLMGGVNLKHALDMLASNGYRYNKIHCVFCRSRMIGPSGSWDARNNP</sequence>
<dbReference type="InterPro" id="IPR049002">
    <property type="entry name" value="Stv"/>
</dbReference>
<accession>Q2SE81</accession>
<feature type="domain" description="Putative adhesin Stv" evidence="1">
    <location>
        <begin position="25"/>
        <end position="199"/>
    </location>
</feature>
<dbReference type="RefSeq" id="WP_011398110.1">
    <property type="nucleotide sequence ID" value="NC_007645.1"/>
</dbReference>
<proteinExistence type="predicted"/>
<organism evidence="2 3">
    <name type="scientific">Hahella chejuensis (strain KCTC 2396)</name>
    <dbReference type="NCBI Taxonomy" id="349521"/>
    <lineage>
        <taxon>Bacteria</taxon>
        <taxon>Pseudomonadati</taxon>
        <taxon>Pseudomonadota</taxon>
        <taxon>Gammaproteobacteria</taxon>
        <taxon>Oceanospirillales</taxon>
        <taxon>Hahellaceae</taxon>
        <taxon>Hahella</taxon>
    </lineage>
</organism>
<dbReference type="EMBL" id="CP000155">
    <property type="protein sequence ID" value="ABC31043.1"/>
    <property type="molecule type" value="Genomic_DNA"/>
</dbReference>
<dbReference type="Proteomes" id="UP000000238">
    <property type="component" value="Chromosome"/>
</dbReference>
<reference evidence="2 3" key="1">
    <citation type="journal article" date="2005" name="Nucleic Acids Res.">
        <title>Genomic blueprint of Hahella chejuensis, a marine microbe producing an algicidal agent.</title>
        <authorList>
            <person name="Jeong H."/>
            <person name="Yim J.H."/>
            <person name="Lee C."/>
            <person name="Choi S.-H."/>
            <person name="Park Y.K."/>
            <person name="Yoon S.H."/>
            <person name="Hur C.-G."/>
            <person name="Kang H.-Y."/>
            <person name="Kim D."/>
            <person name="Lee H.H."/>
            <person name="Park K.H."/>
            <person name="Park S.-H."/>
            <person name="Park H.-S."/>
            <person name="Lee H.K."/>
            <person name="Oh T.K."/>
            <person name="Kim J.F."/>
        </authorList>
    </citation>
    <scope>NUCLEOTIDE SEQUENCE [LARGE SCALE GENOMIC DNA]</scope>
    <source>
        <strain evidence="2 3">KCTC 2396</strain>
    </source>
</reference>
<evidence type="ECO:0000313" key="3">
    <source>
        <dbReference type="Proteomes" id="UP000000238"/>
    </source>
</evidence>
<dbReference type="KEGG" id="hch:HCH_04337"/>
<dbReference type="OrthoDB" id="5881174at2"/>
<evidence type="ECO:0000259" key="1">
    <source>
        <dbReference type="Pfam" id="PF21527"/>
    </source>
</evidence>
<dbReference type="HOGENOM" id="CLU_1314968_0_0_6"/>
<dbReference type="AlphaFoldDB" id="Q2SE81"/>
<keyword evidence="3" id="KW-1185">Reference proteome</keyword>